<dbReference type="RefSeq" id="WP_017184512.1">
    <property type="nucleotide sequence ID" value="NZ_CP022745.1"/>
</dbReference>
<name>A0A249MPK2_SPHXE</name>
<dbReference type="Proteomes" id="UP000217141">
    <property type="component" value="Chromosome I"/>
</dbReference>
<accession>A0A249MPK2</accession>
<dbReference type="EMBL" id="CP022745">
    <property type="protein sequence ID" value="ASY43079.1"/>
    <property type="molecule type" value="Genomic_DNA"/>
</dbReference>
<organism evidence="1 2">
    <name type="scientific">Sphingobium xenophagum</name>
    <dbReference type="NCBI Taxonomy" id="121428"/>
    <lineage>
        <taxon>Bacteria</taxon>
        <taxon>Pseudomonadati</taxon>
        <taxon>Pseudomonadota</taxon>
        <taxon>Alphaproteobacteria</taxon>
        <taxon>Sphingomonadales</taxon>
        <taxon>Sphingomonadaceae</taxon>
        <taxon>Sphingobium</taxon>
    </lineage>
</organism>
<evidence type="ECO:0000313" key="1">
    <source>
        <dbReference type="EMBL" id="ASY43079.1"/>
    </source>
</evidence>
<evidence type="ECO:0000313" key="2">
    <source>
        <dbReference type="Proteomes" id="UP000217141"/>
    </source>
</evidence>
<dbReference type="AlphaFoldDB" id="A0A249MPK2"/>
<dbReference type="KEGG" id="shyd:CJD35_00360"/>
<protein>
    <submittedName>
        <fullName evidence="1">Uncharacterized protein</fullName>
    </submittedName>
</protein>
<dbReference type="InterPro" id="IPR056928">
    <property type="entry name" value="Gp77-like"/>
</dbReference>
<proteinExistence type="predicted"/>
<sequence length="92" mass="9796">MSLYLKDADSSIDHGIDWSAHLAGQSIVASLWSVAPVEAGGLSVEASAFEGLRTSARVSGGLIGRLYRLTNRITLSDGQVDARSVTFRVEEC</sequence>
<gene>
    <name evidence="1" type="ORF">CJD35_00360</name>
</gene>
<dbReference type="Pfam" id="PF23148">
    <property type="entry name" value="Gp77"/>
    <property type="match status" value="1"/>
</dbReference>
<reference evidence="1 2" key="1">
    <citation type="submission" date="2017-08" db="EMBL/GenBank/DDBJ databases">
        <title>Whole Genome Sequence of Sphingobium hydrophobicum C1: Insights into Adaption to the Electronic-waste Contaminated Sediment.</title>
        <authorList>
            <person name="Song D."/>
            <person name="Chen X."/>
            <person name="Xu M."/>
        </authorList>
    </citation>
    <scope>NUCLEOTIDE SEQUENCE [LARGE SCALE GENOMIC DNA]</scope>
    <source>
        <strain evidence="1 2">C1</strain>
    </source>
</reference>